<proteinExistence type="predicted"/>
<comment type="caution">
    <text evidence="1">The sequence shown here is derived from an EMBL/GenBank/DDBJ whole genome shotgun (WGS) entry which is preliminary data.</text>
</comment>
<accession>A0A4Q7ZDP1</accession>
<dbReference type="RefSeq" id="WP_130507989.1">
    <property type="nucleotide sequence ID" value="NZ_SHKY01000001.1"/>
</dbReference>
<evidence type="ECO:0000313" key="2">
    <source>
        <dbReference type="Proteomes" id="UP000292564"/>
    </source>
</evidence>
<reference evidence="1 2" key="1">
    <citation type="submission" date="2019-02" db="EMBL/GenBank/DDBJ databases">
        <title>Sequencing the genomes of 1000 actinobacteria strains.</title>
        <authorList>
            <person name="Klenk H.-P."/>
        </authorList>
    </citation>
    <scope>NUCLEOTIDE SEQUENCE [LARGE SCALE GENOMIC DNA]</scope>
    <source>
        <strain evidence="1 2">DSM 45162</strain>
    </source>
</reference>
<dbReference type="OrthoDB" id="3399900at2"/>
<keyword evidence="2" id="KW-1185">Reference proteome</keyword>
<protein>
    <submittedName>
        <fullName evidence="1">Uncharacterized protein</fullName>
    </submittedName>
</protein>
<sequence length="142" mass="15926">MTDTTGEPGHLAPTGPEPQLRDLVRVRFVLEEHQEHPGVVIGILRRPRIHEGDRYRVRYRDGITAWHWRDELAVRDFTTHREIVQTDLAAIRTILDHAITAAQEHDLLHRALSDVFDTLTATATTYLGGNLDTPAPAAAPAD</sequence>
<organism evidence="1 2">
    <name type="scientific">Krasilnikovia cinnamomea</name>
    <dbReference type="NCBI Taxonomy" id="349313"/>
    <lineage>
        <taxon>Bacteria</taxon>
        <taxon>Bacillati</taxon>
        <taxon>Actinomycetota</taxon>
        <taxon>Actinomycetes</taxon>
        <taxon>Micromonosporales</taxon>
        <taxon>Micromonosporaceae</taxon>
        <taxon>Krasilnikovia</taxon>
    </lineage>
</organism>
<dbReference type="Proteomes" id="UP000292564">
    <property type="component" value="Unassembled WGS sequence"/>
</dbReference>
<evidence type="ECO:0000313" key="1">
    <source>
        <dbReference type="EMBL" id="RZU48800.1"/>
    </source>
</evidence>
<name>A0A4Q7ZDP1_9ACTN</name>
<dbReference type="AlphaFoldDB" id="A0A4Q7ZDP1"/>
<gene>
    <name evidence="1" type="ORF">EV385_0524</name>
</gene>
<dbReference type="EMBL" id="SHKY01000001">
    <property type="protein sequence ID" value="RZU48800.1"/>
    <property type="molecule type" value="Genomic_DNA"/>
</dbReference>